<evidence type="ECO:0000256" key="1">
    <source>
        <dbReference type="SAM" id="MobiDB-lite"/>
    </source>
</evidence>
<evidence type="ECO:0000313" key="2">
    <source>
        <dbReference type="EMBL" id="CAL5139655.1"/>
    </source>
</evidence>
<name>A0AAV2TQJ4_CALDB</name>
<sequence length="177" mass="20280">MKPSCSPTGLASEVQSVRLMSAVRRRQLEELYRRKMLSEIAQDMKTTAKTKFYNWLAEKKGSPFTMSVPDVSKVHSQSPQEDLPKDDSQVESGEEANSIQIEASTYQLFLSAERRLAKFFEVRKQHKELKEREIAPENLETNERGENVPNSSKITTPLLRLSQNEDKQCTDNEDCKP</sequence>
<gene>
    <name evidence="2" type="ORF">CDAUBV1_LOCUS14771</name>
</gene>
<protein>
    <submittedName>
        <fullName evidence="2">Uncharacterized protein</fullName>
    </submittedName>
</protein>
<accession>A0AAV2TQJ4</accession>
<organism evidence="2 3">
    <name type="scientific">Calicophoron daubneyi</name>
    <name type="common">Rumen fluke</name>
    <name type="synonym">Paramphistomum daubneyi</name>
    <dbReference type="NCBI Taxonomy" id="300641"/>
    <lineage>
        <taxon>Eukaryota</taxon>
        <taxon>Metazoa</taxon>
        <taxon>Spiralia</taxon>
        <taxon>Lophotrochozoa</taxon>
        <taxon>Platyhelminthes</taxon>
        <taxon>Trematoda</taxon>
        <taxon>Digenea</taxon>
        <taxon>Plagiorchiida</taxon>
        <taxon>Pronocephalata</taxon>
        <taxon>Paramphistomoidea</taxon>
        <taxon>Paramphistomidae</taxon>
        <taxon>Calicophoron</taxon>
    </lineage>
</organism>
<comment type="caution">
    <text evidence="2">The sequence shown here is derived from an EMBL/GenBank/DDBJ whole genome shotgun (WGS) entry which is preliminary data.</text>
</comment>
<proteinExistence type="predicted"/>
<feature type="compositionally biased region" description="Basic and acidic residues" evidence="1">
    <location>
        <begin position="127"/>
        <end position="146"/>
    </location>
</feature>
<evidence type="ECO:0000313" key="3">
    <source>
        <dbReference type="Proteomes" id="UP001497525"/>
    </source>
</evidence>
<feature type="region of interest" description="Disordered" evidence="1">
    <location>
        <begin position="66"/>
        <end position="97"/>
    </location>
</feature>
<dbReference type="EMBL" id="CAXLJL010000623">
    <property type="protein sequence ID" value="CAL5139655.1"/>
    <property type="molecule type" value="Genomic_DNA"/>
</dbReference>
<feature type="compositionally biased region" description="Basic and acidic residues" evidence="1">
    <location>
        <begin position="163"/>
        <end position="177"/>
    </location>
</feature>
<dbReference type="Proteomes" id="UP001497525">
    <property type="component" value="Unassembled WGS sequence"/>
</dbReference>
<dbReference type="AlphaFoldDB" id="A0AAV2TQJ4"/>
<feature type="region of interest" description="Disordered" evidence="1">
    <location>
        <begin position="127"/>
        <end position="177"/>
    </location>
</feature>
<reference evidence="2" key="1">
    <citation type="submission" date="2024-06" db="EMBL/GenBank/DDBJ databases">
        <authorList>
            <person name="Liu X."/>
            <person name="Lenzi L."/>
            <person name="Haldenby T S."/>
            <person name="Uol C."/>
        </authorList>
    </citation>
    <scope>NUCLEOTIDE SEQUENCE</scope>
</reference>